<gene>
    <name evidence="3" type="primary">rsbRD_2</name>
    <name evidence="3" type="ORF">J1TS3_20250</name>
</gene>
<name>A0ABQ4K5H7_9BACI</name>
<dbReference type="InterPro" id="IPR051932">
    <property type="entry name" value="Bact_StressResp_Reg"/>
</dbReference>
<dbReference type="PANTHER" id="PTHR33745:SF3">
    <property type="entry name" value="RSBT CO-ANTAGONIST PROTEIN RSBRC"/>
    <property type="match status" value="1"/>
</dbReference>
<reference evidence="3 4" key="1">
    <citation type="submission" date="2021-03" db="EMBL/GenBank/DDBJ databases">
        <title>Antimicrobial resistance genes in bacteria isolated from Japanese honey, and their potential for conferring macrolide and lincosamide resistance in the American foulbrood pathogen Paenibacillus larvae.</title>
        <authorList>
            <person name="Okamoto M."/>
            <person name="Kumagai M."/>
            <person name="Kanamori H."/>
            <person name="Takamatsu D."/>
        </authorList>
    </citation>
    <scope>NUCLEOTIDE SEQUENCE [LARGE SCALE GENOMIC DNA]</scope>
    <source>
        <strain evidence="3 4">J1TS3</strain>
    </source>
</reference>
<dbReference type="Gene3D" id="3.30.750.24">
    <property type="entry name" value="STAS domain"/>
    <property type="match status" value="1"/>
</dbReference>
<protein>
    <submittedName>
        <fullName evidence="3">RsbT co-antagonist protein RsbRD</fullName>
    </submittedName>
</protein>
<evidence type="ECO:0000256" key="1">
    <source>
        <dbReference type="ARBA" id="ARBA00022553"/>
    </source>
</evidence>
<dbReference type="PROSITE" id="PS50801">
    <property type="entry name" value="STAS"/>
    <property type="match status" value="1"/>
</dbReference>
<organism evidence="3 4">
    <name type="scientific">Siminovitchia fordii</name>
    <dbReference type="NCBI Taxonomy" id="254759"/>
    <lineage>
        <taxon>Bacteria</taxon>
        <taxon>Bacillati</taxon>
        <taxon>Bacillota</taxon>
        <taxon>Bacilli</taxon>
        <taxon>Bacillales</taxon>
        <taxon>Bacillaceae</taxon>
        <taxon>Siminovitchia</taxon>
    </lineage>
</organism>
<dbReference type="SUPFAM" id="SSF52091">
    <property type="entry name" value="SpoIIaa-like"/>
    <property type="match status" value="1"/>
</dbReference>
<dbReference type="Pfam" id="PF01740">
    <property type="entry name" value="STAS"/>
    <property type="match status" value="1"/>
</dbReference>
<dbReference type="CDD" id="cd07041">
    <property type="entry name" value="STAS_RsbR_RsbS_like"/>
    <property type="match status" value="1"/>
</dbReference>
<comment type="caution">
    <text evidence="3">The sequence shown here is derived from an EMBL/GenBank/DDBJ whole genome shotgun (WGS) entry which is preliminary data.</text>
</comment>
<dbReference type="EMBL" id="BOQT01000006">
    <property type="protein sequence ID" value="GIN20891.1"/>
    <property type="molecule type" value="Genomic_DNA"/>
</dbReference>
<sequence length="275" mass="31866">MDIVYKPNMNLRDFFKQNKDSFEERLLQEAVNVRNKIEEIRVIGNINLLDNAHKLVMHVIEERDQELVDFAVQEGMAWAKHSLTLAFKLEWVHAIRRTLWTFLHFYDSKNGEVDQMDRFYSMEKSINQGVDQFLNTFFLSYSKYKDELIEAQREIVENLSVPIIPINSTICVLPLIGEIDESRAIRIEEKALMEISKLRIRTLMIDLSGVANMEPEVIDRFLKIINGIELMGCEAVLTGLHPIIVRKMINLGVSFGDKATMKGTLQQALKDYLTD</sequence>
<accession>A0ABQ4K5H7</accession>
<keyword evidence="1" id="KW-0597">Phosphoprotein</keyword>
<dbReference type="PANTHER" id="PTHR33745">
    <property type="entry name" value="RSBT ANTAGONIST PROTEIN RSBS-RELATED"/>
    <property type="match status" value="1"/>
</dbReference>
<evidence type="ECO:0000259" key="2">
    <source>
        <dbReference type="PROSITE" id="PS50801"/>
    </source>
</evidence>
<feature type="domain" description="STAS" evidence="2">
    <location>
        <begin position="160"/>
        <end position="272"/>
    </location>
</feature>
<dbReference type="InterPro" id="IPR002645">
    <property type="entry name" value="STAS_dom"/>
</dbReference>
<evidence type="ECO:0000313" key="4">
    <source>
        <dbReference type="Proteomes" id="UP000680279"/>
    </source>
</evidence>
<evidence type="ECO:0000313" key="3">
    <source>
        <dbReference type="EMBL" id="GIN20891.1"/>
    </source>
</evidence>
<dbReference type="Proteomes" id="UP000680279">
    <property type="component" value="Unassembled WGS sequence"/>
</dbReference>
<proteinExistence type="predicted"/>
<dbReference type="RefSeq" id="WP_018706103.1">
    <property type="nucleotide sequence ID" value="NZ_BOQT01000006.1"/>
</dbReference>
<dbReference type="InterPro" id="IPR036513">
    <property type="entry name" value="STAS_dom_sf"/>
</dbReference>
<keyword evidence="4" id="KW-1185">Reference proteome</keyword>